<name>A0AA39V9T6_ACESA</name>
<dbReference type="Gene3D" id="3.30.420.10">
    <property type="entry name" value="Ribonuclease H-like superfamily/Ribonuclease H"/>
    <property type="match status" value="2"/>
</dbReference>
<keyword evidence="4" id="KW-1185">Reference proteome</keyword>
<dbReference type="InterPro" id="IPR054722">
    <property type="entry name" value="PolX-like_BBD"/>
</dbReference>
<protein>
    <recommendedName>
        <fullName evidence="2">Integrase catalytic domain-containing protein</fullName>
    </recommendedName>
</protein>
<dbReference type="PANTHER" id="PTHR47481:SF22">
    <property type="entry name" value="RETROTRANSPOSON GAG DOMAIN-CONTAINING PROTEIN"/>
    <property type="match status" value="1"/>
</dbReference>
<proteinExistence type="predicted"/>
<evidence type="ECO:0000259" key="2">
    <source>
        <dbReference type="PROSITE" id="PS50994"/>
    </source>
</evidence>
<dbReference type="InterPro" id="IPR036397">
    <property type="entry name" value="RNaseH_sf"/>
</dbReference>
<dbReference type="PANTHER" id="PTHR47481">
    <property type="match status" value="1"/>
</dbReference>
<dbReference type="EMBL" id="JAUESC010000388">
    <property type="protein sequence ID" value="KAK0571737.1"/>
    <property type="molecule type" value="Genomic_DNA"/>
</dbReference>
<evidence type="ECO:0000313" key="4">
    <source>
        <dbReference type="Proteomes" id="UP001168877"/>
    </source>
</evidence>
<dbReference type="AlphaFoldDB" id="A0AA39V9T6"/>
<dbReference type="InterPro" id="IPR012337">
    <property type="entry name" value="RNaseH-like_sf"/>
</dbReference>
<dbReference type="Pfam" id="PF00665">
    <property type="entry name" value="rve"/>
    <property type="match status" value="1"/>
</dbReference>
<sequence>MATTASSVSSSATATSSPSASSFSYTSSLPGPTIANFLKLSETNYLLWTAQLRPFLIGHGLFQFVDGTSPAPPLLIPAADDAAADPNPAYLQWFQRDQLVVSYLVATMTEPMLSLIVGKSTALEMWLCLKDNFSQQSVANAANIRFQLMDMSKGTKSISAYLQHAKSLSDSLAAICEPVSSSDLVTAVLRGLGSDYAMIVTAILNFPPLPRFEDLRARLLSYESQLQRSRPAESDTSTALLAAHSPSPAANLSHGSSYGRGQSRGGRHGRRNNFRGRGRAYWNSNPDSFSFGSGRGTPWHQYHGQNGGRGLLGAHPSQAHSPQWCPTCSTPQHSLSNCPHRFHGPESLTAPFAGMHVAQYPPPPDLTWYPDTGATHHMTSTAPPDSVPYSGNTSVLLGNGASLPIINTGNIPVSLGSHTLSLNNVFHVPSLNKNLLSVARFTKDNSVSFTFTPSGYIISDLTSGVPLFQGQCKDGLYPFSQPQPCAMATTASNIWHLRLGHPSSTVLRHLGSSSLGSTYSSSFPFCNDCATCKSHKLPFFSNKIHAVFPFSIIHSDVWMSSITSVSGFKYYVLFTDEFSRYSWIYPMRRKSEVQHQSYPMATLELLQLHGSSTAADSQPSPTAPAPMPSATVLPCSAPADLALPPVDLALPPAVLDPPCPAPASPEPSLVPSAAALDQPAVPHVPSLPVHHMTTRLRDGIRQPKVRTDGTVPTHGRNRYFLSLIDDHSRKLWLYLLKSKDQAFESFKAWKRLVENQTSNKLKIRRTDNGLEFYNENFNKFCEEQGITRHRTVRHTPQQNGVAERMNRIVLDKVRCLLIGAGLSQNFWVEVAATSAYLINRPIDKIG</sequence>
<dbReference type="InterPro" id="IPR001584">
    <property type="entry name" value="Integrase_cat-core"/>
</dbReference>
<organism evidence="3 4">
    <name type="scientific">Acer saccharum</name>
    <name type="common">Sugar maple</name>
    <dbReference type="NCBI Taxonomy" id="4024"/>
    <lineage>
        <taxon>Eukaryota</taxon>
        <taxon>Viridiplantae</taxon>
        <taxon>Streptophyta</taxon>
        <taxon>Embryophyta</taxon>
        <taxon>Tracheophyta</taxon>
        <taxon>Spermatophyta</taxon>
        <taxon>Magnoliopsida</taxon>
        <taxon>eudicotyledons</taxon>
        <taxon>Gunneridae</taxon>
        <taxon>Pentapetalae</taxon>
        <taxon>rosids</taxon>
        <taxon>malvids</taxon>
        <taxon>Sapindales</taxon>
        <taxon>Sapindaceae</taxon>
        <taxon>Hippocastanoideae</taxon>
        <taxon>Acereae</taxon>
        <taxon>Acer</taxon>
    </lineage>
</organism>
<gene>
    <name evidence="3" type="ORF">LWI29_020823</name>
</gene>
<dbReference type="GO" id="GO:0015074">
    <property type="term" value="P:DNA integration"/>
    <property type="evidence" value="ECO:0007669"/>
    <property type="project" value="InterPro"/>
</dbReference>
<dbReference type="Pfam" id="PF14223">
    <property type="entry name" value="Retrotran_gag_2"/>
    <property type="match status" value="1"/>
</dbReference>
<feature type="compositionally biased region" description="Basic residues" evidence="1">
    <location>
        <begin position="265"/>
        <end position="278"/>
    </location>
</feature>
<dbReference type="SUPFAM" id="SSF53098">
    <property type="entry name" value="Ribonuclease H-like"/>
    <property type="match status" value="2"/>
</dbReference>
<accession>A0AA39V9T6</accession>
<feature type="region of interest" description="Disordered" evidence="1">
    <location>
        <begin position="245"/>
        <end position="279"/>
    </location>
</feature>
<dbReference type="GO" id="GO:0003676">
    <property type="term" value="F:nucleic acid binding"/>
    <property type="evidence" value="ECO:0007669"/>
    <property type="project" value="InterPro"/>
</dbReference>
<reference evidence="3" key="1">
    <citation type="journal article" date="2022" name="Plant J.">
        <title>Strategies of tolerance reflected in two North American maple genomes.</title>
        <authorList>
            <person name="McEvoy S.L."/>
            <person name="Sezen U.U."/>
            <person name="Trouern-Trend A."/>
            <person name="McMahon S.M."/>
            <person name="Schaberg P.G."/>
            <person name="Yang J."/>
            <person name="Wegrzyn J.L."/>
            <person name="Swenson N.G."/>
        </authorList>
    </citation>
    <scope>NUCLEOTIDE SEQUENCE</scope>
    <source>
        <strain evidence="3">NS2018</strain>
    </source>
</reference>
<evidence type="ECO:0000256" key="1">
    <source>
        <dbReference type="SAM" id="MobiDB-lite"/>
    </source>
</evidence>
<reference evidence="3" key="2">
    <citation type="submission" date="2023-06" db="EMBL/GenBank/DDBJ databases">
        <authorList>
            <person name="Swenson N.G."/>
            <person name="Wegrzyn J.L."/>
            <person name="Mcevoy S.L."/>
        </authorList>
    </citation>
    <scope>NUCLEOTIDE SEQUENCE</scope>
    <source>
        <strain evidence="3">NS2018</strain>
        <tissue evidence="3">Leaf</tissue>
    </source>
</reference>
<dbReference type="InterPro" id="IPR025724">
    <property type="entry name" value="GAG-pre-integrase_dom"/>
</dbReference>
<feature type="domain" description="Integrase catalytic" evidence="2">
    <location>
        <begin position="684"/>
        <end position="846"/>
    </location>
</feature>
<dbReference type="Pfam" id="PF22936">
    <property type="entry name" value="Pol_BBD"/>
    <property type="match status" value="1"/>
</dbReference>
<dbReference type="PROSITE" id="PS50994">
    <property type="entry name" value="INTEGRASE"/>
    <property type="match status" value="1"/>
</dbReference>
<feature type="region of interest" description="Disordered" evidence="1">
    <location>
        <begin position="1"/>
        <end position="23"/>
    </location>
</feature>
<dbReference type="Proteomes" id="UP001168877">
    <property type="component" value="Unassembled WGS sequence"/>
</dbReference>
<dbReference type="Pfam" id="PF13976">
    <property type="entry name" value="gag_pre-integrs"/>
    <property type="match status" value="1"/>
</dbReference>
<evidence type="ECO:0000313" key="3">
    <source>
        <dbReference type="EMBL" id="KAK0571737.1"/>
    </source>
</evidence>
<comment type="caution">
    <text evidence="3">The sequence shown here is derived from an EMBL/GenBank/DDBJ whole genome shotgun (WGS) entry which is preliminary data.</text>
</comment>
<feature type="compositionally biased region" description="Low complexity" evidence="1">
    <location>
        <begin position="245"/>
        <end position="261"/>
    </location>
</feature>